<name>A0A2N5PLQ0_MEDGN</name>
<dbReference type="EMBL" id="QRLN01000016">
    <property type="protein sequence ID" value="RHJ10483.1"/>
    <property type="molecule type" value="Genomic_DNA"/>
</dbReference>
<dbReference type="Proteomes" id="UP000234840">
    <property type="component" value="Unassembled WGS sequence"/>
</dbReference>
<dbReference type="EMBL" id="JAPRBD010000013">
    <property type="protein sequence ID" value="MCZ0690378.1"/>
    <property type="molecule type" value="Genomic_DNA"/>
</dbReference>
<evidence type="ECO:0000313" key="5">
    <source>
        <dbReference type="EMBL" id="MCZ7694772.1"/>
    </source>
</evidence>
<comment type="caution">
    <text evidence="12">The sequence shown here is derived from an EMBL/GenBank/DDBJ whole genome shotgun (WGS) entry which is preliminary data.</text>
</comment>
<evidence type="ECO:0000313" key="17">
    <source>
        <dbReference type="EMBL" id="RGT36819.1"/>
    </source>
</evidence>
<dbReference type="EMBL" id="JAQMLA010000033">
    <property type="protein sequence ID" value="MDB8687309.1"/>
    <property type="molecule type" value="Genomic_DNA"/>
</dbReference>
<evidence type="ECO:0000313" key="18">
    <source>
        <dbReference type="EMBL" id="RHD07565.1"/>
    </source>
</evidence>
<dbReference type="Proteomes" id="UP000235093">
    <property type="component" value="Unassembled WGS sequence"/>
</dbReference>
<reference evidence="27 28" key="2">
    <citation type="submission" date="2018-08" db="EMBL/GenBank/DDBJ databases">
        <title>A genome reference for cultivated species of the human gut microbiota.</title>
        <authorList>
            <person name="Zou Y."/>
            <person name="Xue W."/>
            <person name="Luo G."/>
        </authorList>
    </citation>
    <scope>NUCLEOTIDE SEQUENCE [LARGE SCALE GENOMIC DNA]</scope>
    <source>
        <strain evidence="17 27">AF19-16AC</strain>
        <strain evidence="16 33">AF27-4BH</strain>
        <strain evidence="22 31">AF33-12</strain>
        <strain evidence="21 29">AM12-54</strain>
        <strain evidence="20 28">AM21-18</strain>
        <strain evidence="19 32">AM22-7AC</strain>
        <strain evidence="18 30">AM32-6</strain>
    </source>
</reference>
<dbReference type="EMBL" id="JAJBNC010000032">
    <property type="protein sequence ID" value="MCB5495149.1"/>
    <property type="molecule type" value="Genomic_DNA"/>
</dbReference>
<evidence type="ECO:0000313" key="13">
    <source>
        <dbReference type="EMBL" id="PLT71245.1"/>
    </source>
</evidence>
<dbReference type="EMBL" id="JAPZED010000014">
    <property type="protein sequence ID" value="MCZ7694772.1"/>
    <property type="molecule type" value="Genomic_DNA"/>
</dbReference>
<dbReference type="EMBL" id="QRIS01000024">
    <property type="protein sequence ID" value="RHG81514.1"/>
    <property type="molecule type" value="Genomic_DNA"/>
</dbReference>
<dbReference type="EMBL" id="JAPRAY010000020">
    <property type="protein sequence ID" value="MCZ0668609.1"/>
    <property type="molecule type" value="Genomic_DNA"/>
</dbReference>
<reference evidence="1" key="5">
    <citation type="submission" date="2021-10" db="EMBL/GenBank/DDBJ databases">
        <title>Collection of gut derived symbiotic bacterial strains cultured from healthy donors.</title>
        <authorList>
            <person name="Lin H."/>
            <person name="Littmann E."/>
            <person name="Claire K."/>
            <person name="Pamer E."/>
        </authorList>
    </citation>
    <scope>NUCLEOTIDE SEQUENCE</scope>
    <source>
        <strain evidence="2">MSK.23.18</strain>
        <strain evidence="1">MSK.23.4</strain>
    </source>
</reference>
<protein>
    <submittedName>
        <fullName evidence="12">Uncharacterized protein</fullName>
    </submittedName>
</protein>
<gene>
    <name evidence="12" type="ORF">CDL18_09780</name>
    <name evidence="15" type="ORF">CDL20_04815</name>
    <name evidence="14" type="ORF">CDL23_12790</name>
    <name evidence="13" type="ORF">CDL26_12730</name>
    <name evidence="21" type="ORF">DW142_11325</name>
    <name evidence="20" type="ORF">DW243_13235</name>
    <name evidence="19" type="ORF">DW270_09310</name>
    <name evidence="18" type="ORF">DW812_05840</name>
    <name evidence="17" type="ORF">DWX36_13315</name>
    <name evidence="16" type="ORF">DWY88_10610</name>
    <name evidence="22" type="ORF">DWZ50_10625</name>
    <name evidence="9" type="ORF">G4958_08515</name>
    <name evidence="11" type="ORF">G4981_12005</name>
    <name evidence="10" type="ORF">G4993_05760</name>
    <name evidence="2" type="ORF">LIQ08_14165</name>
    <name evidence="1" type="ORF">LIQ10_15645</name>
    <name evidence="8" type="ORF">O4N78_12885</name>
    <name evidence="5" type="ORF">O8D18_12130</name>
    <name evidence="4" type="ORF">OZZ16_10730</name>
    <name evidence="3" type="ORF">OZZ17_13870</name>
    <name evidence="7" type="ORF">PNU63_14875</name>
    <name evidence="6" type="ORF">PNW85_11580</name>
</gene>
<dbReference type="AlphaFoldDB" id="A0A2N5PLQ0"/>
<evidence type="ECO:0000313" key="7">
    <source>
        <dbReference type="EMBL" id="MDB8740040.1"/>
    </source>
</evidence>
<evidence type="ECO:0000313" key="1">
    <source>
        <dbReference type="EMBL" id="MCB5495149.1"/>
    </source>
</evidence>
<dbReference type="Proteomes" id="UP001297370">
    <property type="component" value="Unassembled WGS sequence"/>
</dbReference>
<evidence type="ECO:0000313" key="6">
    <source>
        <dbReference type="EMBL" id="MDB8687309.1"/>
    </source>
</evidence>
<dbReference type="Proteomes" id="UP001211731">
    <property type="component" value="Unassembled WGS sequence"/>
</dbReference>
<evidence type="ECO:0000313" key="2">
    <source>
        <dbReference type="EMBL" id="MCB5620285.1"/>
    </source>
</evidence>
<evidence type="ECO:0000313" key="12">
    <source>
        <dbReference type="EMBL" id="PLT54552.1"/>
    </source>
</evidence>
<evidence type="ECO:0000313" key="32">
    <source>
        <dbReference type="Proteomes" id="UP000285697"/>
    </source>
</evidence>
<reference evidence="3" key="6">
    <citation type="submission" date="2022-11" db="EMBL/GenBank/DDBJ databases">
        <title>Temperate bacteriophages infecting mucin-degrading bacterium Ruminococcus gnavus from the human gut.</title>
        <authorList>
            <person name="Buttimer C."/>
        </authorList>
    </citation>
    <scope>NUCLEOTIDE SEQUENCE</scope>
    <source>
        <strain evidence="3">CCUG 49994</strain>
        <strain evidence="4">CCUG 52279</strain>
    </source>
</reference>
<dbReference type="STRING" id="33038.GCA_900067245_01016"/>
<evidence type="ECO:0000313" key="27">
    <source>
        <dbReference type="Proteomes" id="UP000283834"/>
    </source>
</evidence>
<dbReference type="EMBL" id="QRWQ01000015">
    <property type="protein sequence ID" value="RGT36819.1"/>
    <property type="molecule type" value="Genomic_DNA"/>
</dbReference>
<dbReference type="EMBL" id="NIHT01000022">
    <property type="protein sequence ID" value="PLT72639.1"/>
    <property type="molecule type" value="Genomic_DNA"/>
</dbReference>
<dbReference type="Proteomes" id="UP001296643">
    <property type="component" value="Unassembled WGS sequence"/>
</dbReference>
<dbReference type="EMBL" id="QRTJ01000020">
    <property type="protein sequence ID" value="RGQ66290.1"/>
    <property type="molecule type" value="Genomic_DNA"/>
</dbReference>
<evidence type="ECO:0000313" key="15">
    <source>
        <dbReference type="EMBL" id="PLT88253.1"/>
    </source>
</evidence>
<evidence type="ECO:0000313" key="26">
    <source>
        <dbReference type="Proteomes" id="UP000235093"/>
    </source>
</evidence>
<dbReference type="GeneID" id="57435104"/>
<dbReference type="Proteomes" id="UP001296580">
    <property type="component" value="Unassembled WGS sequence"/>
</dbReference>
<evidence type="ECO:0000313" key="24">
    <source>
        <dbReference type="Proteomes" id="UP000234849"/>
    </source>
</evidence>
<reference evidence="5" key="8">
    <citation type="submission" date="2022-12" db="EMBL/GenBank/DDBJ databases">
        <title>Genome of R. gnavus strain RSHDN_123.</title>
        <authorList>
            <person name="Abdugheni R."/>
        </authorList>
    </citation>
    <scope>NUCLEOTIDE SEQUENCE</scope>
    <source>
        <strain evidence="5">RSHDN_123</strain>
    </source>
</reference>
<dbReference type="Proteomes" id="UP000286137">
    <property type="component" value="Unassembled WGS sequence"/>
</dbReference>
<dbReference type="Proteomes" id="UP000234849">
    <property type="component" value="Unassembled WGS sequence"/>
</dbReference>
<evidence type="ECO:0000313" key="29">
    <source>
        <dbReference type="Proteomes" id="UP000283992"/>
    </source>
</evidence>
<evidence type="ECO:0000313" key="23">
    <source>
        <dbReference type="Proteomes" id="UP000234840"/>
    </source>
</evidence>
<dbReference type="EMBL" id="NIHM01000012">
    <property type="protein sequence ID" value="PLT54552.1"/>
    <property type="molecule type" value="Genomic_DNA"/>
</dbReference>
<evidence type="ECO:0000313" key="4">
    <source>
        <dbReference type="EMBL" id="MCZ0690378.1"/>
    </source>
</evidence>
<dbReference type="EMBL" id="QRQE01000025">
    <property type="protein sequence ID" value="RHM74901.1"/>
    <property type="molecule type" value="Genomic_DNA"/>
</dbReference>
<dbReference type="EMBL" id="NIHS01000027">
    <property type="protein sequence ID" value="PLT71245.1"/>
    <property type="molecule type" value="Genomic_DNA"/>
</dbReference>
<evidence type="ECO:0000313" key="25">
    <source>
        <dbReference type="Proteomes" id="UP000234891"/>
    </source>
</evidence>
<evidence type="ECO:0000313" key="19">
    <source>
        <dbReference type="EMBL" id="RHG18417.1"/>
    </source>
</evidence>
<reference evidence="23 24" key="1">
    <citation type="journal article" date="2017" name="Genome Med.">
        <title>A novel Ruminococcus gnavus clade enriched in inflammatory bowel disease patients.</title>
        <authorList>
            <person name="Hall A.B."/>
            <person name="Yassour M."/>
            <person name="Sauk J."/>
            <person name="Garner A."/>
            <person name="Jiang X."/>
            <person name="Arthur T."/>
            <person name="Lagoudas G.K."/>
            <person name="Vatanen T."/>
            <person name="Fornelos N."/>
            <person name="Wilson R."/>
            <person name="Bertha M."/>
            <person name="Cohen M."/>
            <person name="Garber J."/>
            <person name="Khalili H."/>
            <person name="Gevers D."/>
            <person name="Ananthakrishnan A.N."/>
            <person name="Kugathasan S."/>
            <person name="Lander E.S."/>
            <person name="Blainey P."/>
            <person name="Vlamakis H."/>
            <person name="Xavier R.J."/>
            <person name="Huttenhower C."/>
        </authorList>
    </citation>
    <scope>NUCLEOTIDE SEQUENCE [LARGE SCALE GENOMIC DNA]</scope>
    <source>
        <strain evidence="12 24">RJX1118</strain>
        <strain evidence="13 25">RJX1124</strain>
        <strain evidence="14 26">RJX1125</strain>
        <strain evidence="15 23">RJX1128</strain>
    </source>
</reference>
<dbReference type="EMBL" id="NIHW01000008">
    <property type="protein sequence ID" value="PLT88253.1"/>
    <property type="molecule type" value="Genomic_DNA"/>
</dbReference>
<evidence type="ECO:0000313" key="8">
    <source>
        <dbReference type="EMBL" id="MDE1204446.1"/>
    </source>
</evidence>
<dbReference type="Proteomes" id="UP001076974">
    <property type="component" value="Unassembled WGS sequence"/>
</dbReference>
<dbReference type="Proteomes" id="UP000283992">
    <property type="component" value="Unassembled WGS sequence"/>
</dbReference>
<evidence type="ECO:0000313" key="10">
    <source>
        <dbReference type="EMBL" id="NSI57905.1"/>
    </source>
</evidence>
<evidence type="ECO:0000313" key="9">
    <source>
        <dbReference type="EMBL" id="NSI19386.1"/>
    </source>
</evidence>
<dbReference type="Proteomes" id="UP001296581">
    <property type="component" value="Unassembled WGS sequence"/>
</dbReference>
<dbReference type="EMBL" id="JAQMLR010000019">
    <property type="protein sequence ID" value="MDB8740040.1"/>
    <property type="molecule type" value="Genomic_DNA"/>
</dbReference>
<dbReference type="Proteomes" id="UP001212160">
    <property type="component" value="Unassembled WGS sequence"/>
</dbReference>
<evidence type="ECO:0000313" key="11">
    <source>
        <dbReference type="EMBL" id="NSI65991.1"/>
    </source>
</evidence>
<dbReference type="EMBL" id="QSIR01000006">
    <property type="protein sequence ID" value="RHD07565.1"/>
    <property type="molecule type" value="Genomic_DNA"/>
</dbReference>
<dbReference type="Proteomes" id="UP000234891">
    <property type="component" value="Unassembled WGS sequence"/>
</dbReference>
<accession>A0A2N5PLQ0</accession>
<dbReference type="EMBL" id="JAAIRM010000012">
    <property type="protein sequence ID" value="NSI19386.1"/>
    <property type="molecule type" value="Genomic_DNA"/>
</dbReference>
<reference evidence="8" key="7">
    <citation type="submission" date="2022-12" db="EMBL/GenBank/DDBJ databases">
        <title>Genome of R. gnavus strain RSHDN_120.</title>
        <authorList>
            <person name="Abdugheni R."/>
        </authorList>
    </citation>
    <scope>NUCLEOTIDE SEQUENCE</scope>
    <source>
        <strain evidence="8">RSHDN_120</strain>
    </source>
</reference>
<evidence type="ECO:0000313" key="20">
    <source>
        <dbReference type="EMBL" id="RHG81514.1"/>
    </source>
</evidence>
<dbReference type="RefSeq" id="WP_004843030.1">
    <property type="nucleotide sequence ID" value="NZ_AP031446.1"/>
</dbReference>
<dbReference type="Proteomes" id="UP000285697">
    <property type="component" value="Unassembled WGS sequence"/>
</dbReference>
<dbReference type="Proteomes" id="UP001297422">
    <property type="component" value="Unassembled WGS sequence"/>
</dbReference>
<dbReference type="Proteomes" id="UP001148455">
    <property type="component" value="Unassembled WGS sequence"/>
</dbReference>
<dbReference type="Proteomes" id="UP000284472">
    <property type="component" value="Unassembled WGS sequence"/>
</dbReference>
<dbReference type="Proteomes" id="UP001149331">
    <property type="component" value="Unassembled WGS sequence"/>
</dbReference>
<reference evidence="9" key="3">
    <citation type="journal article" date="2020" name="Cell Host Microbe">
        <title>Functional and Genomic Variation between Human-Derived Isolates of Lachnospiraceae Reveals Inter- and Intra-Species Diversity.</title>
        <authorList>
            <person name="Sorbara M.T."/>
            <person name="Littmann E.R."/>
            <person name="Fontana E."/>
            <person name="Moody T.U."/>
            <person name="Kohout C.E."/>
            <person name="Gjonbalaj M."/>
            <person name="Eaton V."/>
            <person name="Seok R."/>
            <person name="Leiner I.M."/>
            <person name="Pamer E.G."/>
        </authorList>
    </citation>
    <scope>NUCLEOTIDE SEQUENCE</scope>
    <source>
        <strain evidence="11">MSK.11.9</strain>
        <strain evidence="10">MSK.15.32</strain>
        <strain evidence="9">MSK.22.53</strain>
    </source>
</reference>
<organism evidence="12 24">
    <name type="scientific">Mediterraneibacter gnavus</name>
    <name type="common">Ruminococcus gnavus</name>
    <dbReference type="NCBI Taxonomy" id="33038"/>
    <lineage>
        <taxon>Bacteria</taxon>
        <taxon>Bacillati</taxon>
        <taxon>Bacillota</taxon>
        <taxon>Clostridia</taxon>
        <taxon>Lachnospirales</taxon>
        <taxon>Lachnospiraceae</taxon>
        <taxon>Mediterraneibacter</taxon>
    </lineage>
</organism>
<dbReference type="Proteomes" id="UP001079535">
    <property type="component" value="Unassembled WGS sequence"/>
</dbReference>
<evidence type="ECO:0000313" key="3">
    <source>
        <dbReference type="EMBL" id="MCZ0668609.1"/>
    </source>
</evidence>
<dbReference type="EMBL" id="QRIA01000010">
    <property type="protein sequence ID" value="RHG18417.1"/>
    <property type="molecule type" value="Genomic_DNA"/>
</dbReference>
<dbReference type="Proteomes" id="UP000283834">
    <property type="component" value="Unassembled WGS sequence"/>
</dbReference>
<dbReference type="EMBL" id="JAAIRY010000022">
    <property type="protein sequence ID" value="NSI65991.1"/>
    <property type="molecule type" value="Genomic_DNA"/>
</dbReference>
<dbReference type="EMBL" id="JAJBOM010000023">
    <property type="protein sequence ID" value="MCB5620285.1"/>
    <property type="molecule type" value="Genomic_DNA"/>
</dbReference>
<evidence type="ECO:0000313" key="22">
    <source>
        <dbReference type="EMBL" id="RHM74901.1"/>
    </source>
</evidence>
<evidence type="ECO:0000313" key="31">
    <source>
        <dbReference type="Proteomes" id="UP000285610"/>
    </source>
</evidence>
<evidence type="ECO:0000313" key="14">
    <source>
        <dbReference type="EMBL" id="PLT72639.1"/>
    </source>
</evidence>
<dbReference type="Proteomes" id="UP000285610">
    <property type="component" value="Unassembled WGS sequence"/>
</dbReference>
<evidence type="ECO:0000313" key="30">
    <source>
        <dbReference type="Proteomes" id="UP000284472"/>
    </source>
</evidence>
<dbReference type="EMBL" id="JAPZEG010000016">
    <property type="protein sequence ID" value="MDE1204446.1"/>
    <property type="molecule type" value="Genomic_DNA"/>
</dbReference>
<proteinExistence type="predicted"/>
<evidence type="ECO:0000313" key="33">
    <source>
        <dbReference type="Proteomes" id="UP000286137"/>
    </source>
</evidence>
<evidence type="ECO:0000313" key="16">
    <source>
        <dbReference type="EMBL" id="RGQ66290.1"/>
    </source>
</evidence>
<dbReference type="EMBL" id="JAAIRV010000007">
    <property type="protein sequence ID" value="NSI57905.1"/>
    <property type="molecule type" value="Genomic_DNA"/>
</dbReference>
<sequence>MYEGNAVDLQMEKVIAADAILDDETHHCQVFRYDMEEDYIYLQLKEDDLTAISLDAKYQCYISTRTELLFCTGVVQERYQCEHGKILVFHIENGFYTISDMKGPVKRK</sequence>
<evidence type="ECO:0000313" key="21">
    <source>
        <dbReference type="EMBL" id="RHJ10483.1"/>
    </source>
</evidence>
<dbReference type="Proteomes" id="UP000283981">
    <property type="component" value="Unassembled WGS sequence"/>
</dbReference>
<reference evidence="6" key="9">
    <citation type="submission" date="2023-01" db="EMBL/GenBank/DDBJ databases">
        <title>Human gut microbiome strain richness.</title>
        <authorList>
            <person name="Chen-Liaw A."/>
        </authorList>
    </citation>
    <scope>NUCLEOTIDE SEQUENCE</scope>
    <source>
        <strain evidence="7">1001217st1_A9_1001217B_191108</strain>
        <strain evidence="6">RTP21484st1_H11_RTP21484_190118</strain>
    </source>
</reference>
<reference evidence="9" key="4">
    <citation type="submission" date="2020-02" db="EMBL/GenBank/DDBJ databases">
        <authorList>
            <person name="Littmann E."/>
            <person name="Sorbara M."/>
        </authorList>
    </citation>
    <scope>NUCLEOTIDE SEQUENCE</scope>
    <source>
        <strain evidence="11">MSK.11.9</strain>
        <strain evidence="10">MSK.15.32</strain>
        <strain evidence="9">MSK.22.53</strain>
    </source>
</reference>
<evidence type="ECO:0000313" key="28">
    <source>
        <dbReference type="Proteomes" id="UP000283981"/>
    </source>
</evidence>